<evidence type="ECO:0000313" key="1">
    <source>
        <dbReference type="EMBL" id="CAA9233031.1"/>
    </source>
</evidence>
<protein>
    <submittedName>
        <fullName evidence="1">Uncharacterized protein</fullName>
    </submittedName>
</protein>
<gene>
    <name evidence="1" type="ORF">AVDCRST_MAG10-1265</name>
</gene>
<dbReference type="AlphaFoldDB" id="A0A6J4HVF8"/>
<proteinExistence type="predicted"/>
<organism evidence="1">
    <name type="scientific">uncultured Acidimicrobiales bacterium</name>
    <dbReference type="NCBI Taxonomy" id="310071"/>
    <lineage>
        <taxon>Bacteria</taxon>
        <taxon>Bacillati</taxon>
        <taxon>Actinomycetota</taxon>
        <taxon>Acidimicrobiia</taxon>
        <taxon>Acidimicrobiales</taxon>
        <taxon>environmental samples</taxon>
    </lineage>
</organism>
<name>A0A6J4HVF8_9ACTN</name>
<accession>A0A6J4HVF8</accession>
<reference evidence="1" key="1">
    <citation type="submission" date="2020-02" db="EMBL/GenBank/DDBJ databases">
        <authorList>
            <person name="Meier V. D."/>
        </authorList>
    </citation>
    <scope>NUCLEOTIDE SEQUENCE</scope>
    <source>
        <strain evidence="1">AVDCRST_MAG10</strain>
    </source>
</reference>
<dbReference type="EMBL" id="CADCTB010000084">
    <property type="protein sequence ID" value="CAA9233031.1"/>
    <property type="molecule type" value="Genomic_DNA"/>
</dbReference>
<sequence>MQRVIAYFVALVVSVAAVAVGIRVVASNTSTFDRFKAGSAGASATTTTVDLGPAPAPDQVFVKGTIDKLTAEGAQPGALAAPFTLTAVERGVGKATIENALVEGKRTSIAWGGGTPLPITGDGGSIDLGGSKVDIDPTGATWTVDGARALKPGTYRVGAAVAVGVGGLATPRDAVAFTADARTTVSARGGVVIKVAPARLALTGPGKVSATGQLQVRDQKARTPAGGFQFGEGPYTVTVNPVAGKLELDAVLQGPLKRS</sequence>